<dbReference type="InterPro" id="IPR001283">
    <property type="entry name" value="CRISP-related"/>
</dbReference>
<accession>A0A507B010</accession>
<evidence type="ECO:0000259" key="2">
    <source>
        <dbReference type="SMART" id="SM00198"/>
    </source>
</evidence>
<evidence type="ECO:0000313" key="4">
    <source>
        <dbReference type="Proteomes" id="UP000319257"/>
    </source>
</evidence>
<evidence type="ECO:0000313" key="3">
    <source>
        <dbReference type="EMBL" id="TPX13057.1"/>
    </source>
</evidence>
<dbReference type="Pfam" id="PF00188">
    <property type="entry name" value="CAP"/>
    <property type="match status" value="1"/>
</dbReference>
<dbReference type="SUPFAM" id="SSF55797">
    <property type="entry name" value="PR-1-like"/>
    <property type="match status" value="1"/>
</dbReference>
<dbReference type="InterPro" id="IPR035940">
    <property type="entry name" value="CAP_sf"/>
</dbReference>
<feature type="signal peptide" evidence="1">
    <location>
        <begin position="1"/>
        <end position="22"/>
    </location>
</feature>
<dbReference type="CDD" id="cd05382">
    <property type="entry name" value="CAP_GAPR1-like"/>
    <property type="match status" value="1"/>
</dbReference>
<gene>
    <name evidence="3" type="ORF">E0L32_006483</name>
</gene>
<evidence type="ECO:0000256" key="1">
    <source>
        <dbReference type="SAM" id="SignalP"/>
    </source>
</evidence>
<dbReference type="Proteomes" id="UP000319257">
    <property type="component" value="Unassembled WGS sequence"/>
</dbReference>
<dbReference type="EMBL" id="SKBQ01000037">
    <property type="protein sequence ID" value="TPX13057.1"/>
    <property type="molecule type" value="Genomic_DNA"/>
</dbReference>
<dbReference type="OrthoDB" id="43654at2759"/>
<dbReference type="InterPro" id="IPR034113">
    <property type="entry name" value="SCP_GAPR1-like"/>
</dbReference>
<dbReference type="AlphaFoldDB" id="A0A507B010"/>
<protein>
    <recommendedName>
        <fullName evidence="2">SCP domain-containing protein</fullName>
    </recommendedName>
</protein>
<keyword evidence="4" id="KW-1185">Reference proteome</keyword>
<dbReference type="PANTHER" id="PTHR10334">
    <property type="entry name" value="CYSTEINE-RICH SECRETORY PROTEIN-RELATED"/>
    <property type="match status" value="1"/>
</dbReference>
<dbReference type="InterPro" id="IPR014044">
    <property type="entry name" value="CAP_dom"/>
</dbReference>
<dbReference type="RefSeq" id="XP_030994768.1">
    <property type="nucleotide sequence ID" value="XM_031141120.1"/>
</dbReference>
<proteinExistence type="predicted"/>
<dbReference type="GeneID" id="41973930"/>
<name>A0A507B010_9PEZI</name>
<dbReference type="STRING" id="1093900.A0A507B010"/>
<dbReference type="SMART" id="SM00198">
    <property type="entry name" value="SCP"/>
    <property type="match status" value="1"/>
</dbReference>
<dbReference type="InParanoid" id="A0A507B010"/>
<feature type="domain" description="SCP" evidence="2">
    <location>
        <begin position="41"/>
        <end position="174"/>
    </location>
</feature>
<sequence length="178" mass="19088">MYFKISTVFTTALLLLTEITSAAPAVSADQANVLEARALTSDQQMALNVHNSARSSRRVPALQWDASLASAAQSYANTLASTGQFKHSGVGGENLFYERGGTYPQPLLDASKAWIAEKPNYHNEVIPQGNFEAYGHYTQCVWKGTTKVGIASAKGANGAVYVVARYSPAGNIVGQRPY</sequence>
<organism evidence="3 4">
    <name type="scientific">Thyridium curvatum</name>
    <dbReference type="NCBI Taxonomy" id="1093900"/>
    <lineage>
        <taxon>Eukaryota</taxon>
        <taxon>Fungi</taxon>
        <taxon>Dikarya</taxon>
        <taxon>Ascomycota</taxon>
        <taxon>Pezizomycotina</taxon>
        <taxon>Sordariomycetes</taxon>
        <taxon>Sordariomycetidae</taxon>
        <taxon>Thyridiales</taxon>
        <taxon>Thyridiaceae</taxon>
        <taxon>Thyridium</taxon>
    </lineage>
</organism>
<reference evidence="3 4" key="1">
    <citation type="submission" date="2019-06" db="EMBL/GenBank/DDBJ databases">
        <title>Draft genome sequence of the filamentous fungus Phialemoniopsis curvata isolated from diesel fuel.</title>
        <authorList>
            <person name="Varaljay V.A."/>
            <person name="Lyon W.J."/>
            <person name="Crouch A.L."/>
            <person name="Drake C.E."/>
            <person name="Hollomon J.M."/>
            <person name="Nadeau L.J."/>
            <person name="Nunn H.S."/>
            <person name="Stevenson B.S."/>
            <person name="Bojanowski C.L."/>
            <person name="Crookes-Goodson W.J."/>
        </authorList>
    </citation>
    <scope>NUCLEOTIDE SEQUENCE [LARGE SCALE GENOMIC DNA]</scope>
    <source>
        <strain evidence="3 4">D216</strain>
    </source>
</reference>
<keyword evidence="1" id="KW-0732">Signal</keyword>
<feature type="chain" id="PRO_5021425295" description="SCP domain-containing protein" evidence="1">
    <location>
        <begin position="23"/>
        <end position="178"/>
    </location>
</feature>
<dbReference type="PRINTS" id="PR00837">
    <property type="entry name" value="V5TPXLIKE"/>
</dbReference>
<dbReference type="Gene3D" id="3.40.33.10">
    <property type="entry name" value="CAP"/>
    <property type="match status" value="1"/>
</dbReference>
<comment type="caution">
    <text evidence="3">The sequence shown here is derived from an EMBL/GenBank/DDBJ whole genome shotgun (WGS) entry which is preliminary data.</text>
</comment>